<dbReference type="eggNOG" id="COG4537">
    <property type="taxonomic scope" value="Bacteria"/>
</dbReference>
<keyword evidence="8" id="KW-0178">Competence</keyword>
<dbReference type="NCBIfam" id="NF040999">
    <property type="entry name" value="pilin_ComGC"/>
    <property type="match status" value="1"/>
</dbReference>
<dbReference type="GO" id="GO:0009986">
    <property type="term" value="C:cell surface"/>
    <property type="evidence" value="ECO:0007669"/>
    <property type="project" value="UniProtKB-SubCell"/>
</dbReference>
<evidence type="ECO:0000256" key="9">
    <source>
        <dbReference type="ARBA" id="ARBA00043982"/>
    </source>
</evidence>
<evidence type="ECO:0000256" key="4">
    <source>
        <dbReference type="ARBA" id="ARBA00022481"/>
    </source>
</evidence>
<accession>A0A0R1SR43</accession>
<evidence type="ECO:0000256" key="7">
    <source>
        <dbReference type="ARBA" id="ARBA00023136"/>
    </source>
</evidence>
<dbReference type="PATRIC" id="fig|1423815.3.peg.1690"/>
<dbReference type="InterPro" id="IPR045584">
    <property type="entry name" value="Pilin-like"/>
</dbReference>
<evidence type="ECO:0000256" key="3">
    <source>
        <dbReference type="ARBA" id="ARBA00022475"/>
    </source>
</evidence>
<keyword evidence="3" id="KW-1003">Cell membrane</keyword>
<sequence length="94" mass="10868">MQKRKGFTLIEMVIVMFIISLLLLLIVPNLAQQKQKAEEKSKEAFIEVVQNQVDLEDDPQKIINVADLKESLTATQKEKFDKYHLKIKNGIVEK</sequence>
<dbReference type="Pfam" id="PF07963">
    <property type="entry name" value="N_methyl"/>
    <property type="match status" value="1"/>
</dbReference>
<dbReference type="AlphaFoldDB" id="A0A0R1SR43"/>
<dbReference type="EMBL" id="AZFA01000004">
    <property type="protein sequence ID" value="KRL67627.1"/>
    <property type="molecule type" value="Genomic_DNA"/>
</dbReference>
<evidence type="ECO:0000256" key="10">
    <source>
        <dbReference type="SAM" id="Phobius"/>
    </source>
</evidence>
<gene>
    <name evidence="11" type="ORF">FC27_GL001652</name>
</gene>
<dbReference type="GO" id="GO:0005886">
    <property type="term" value="C:plasma membrane"/>
    <property type="evidence" value="ECO:0007669"/>
    <property type="project" value="UniProtKB-SubCell"/>
</dbReference>
<dbReference type="NCBIfam" id="TIGR02532">
    <property type="entry name" value="IV_pilin_GFxxxE"/>
    <property type="match status" value="1"/>
</dbReference>
<keyword evidence="12" id="KW-1185">Reference proteome</keyword>
<evidence type="ECO:0000256" key="2">
    <source>
        <dbReference type="ARBA" id="ARBA00004241"/>
    </source>
</evidence>
<dbReference type="PROSITE" id="PS00409">
    <property type="entry name" value="PROKAR_NTER_METHYL"/>
    <property type="match status" value="1"/>
</dbReference>
<dbReference type="InterPro" id="IPR012902">
    <property type="entry name" value="N_methyl_site"/>
</dbReference>
<dbReference type="GO" id="GO:0030420">
    <property type="term" value="P:establishment of competence for transformation"/>
    <property type="evidence" value="ECO:0007669"/>
    <property type="project" value="UniProtKB-KW"/>
</dbReference>
<keyword evidence="4" id="KW-0488">Methylation</keyword>
<evidence type="ECO:0000256" key="6">
    <source>
        <dbReference type="ARBA" id="ARBA00022989"/>
    </source>
</evidence>
<evidence type="ECO:0000256" key="8">
    <source>
        <dbReference type="ARBA" id="ARBA00023287"/>
    </source>
</evidence>
<keyword evidence="6 10" id="KW-1133">Transmembrane helix</keyword>
<reference evidence="11 12" key="1">
    <citation type="journal article" date="2015" name="Genome Announc.">
        <title>Expanding the biotechnology potential of lactobacilli through comparative genomics of 213 strains and associated genera.</title>
        <authorList>
            <person name="Sun Z."/>
            <person name="Harris H.M."/>
            <person name="McCann A."/>
            <person name="Guo C."/>
            <person name="Argimon S."/>
            <person name="Zhang W."/>
            <person name="Yang X."/>
            <person name="Jeffery I.B."/>
            <person name="Cooney J.C."/>
            <person name="Kagawa T.F."/>
            <person name="Liu W."/>
            <person name="Song Y."/>
            <person name="Salvetti E."/>
            <person name="Wrobel A."/>
            <person name="Rasinkangas P."/>
            <person name="Parkhill J."/>
            <person name="Rea M.C."/>
            <person name="O'Sullivan O."/>
            <person name="Ritari J."/>
            <person name="Douillard F.P."/>
            <person name="Paul Ross R."/>
            <person name="Yang R."/>
            <person name="Briner A.E."/>
            <person name="Felis G.E."/>
            <person name="de Vos W.M."/>
            <person name="Barrangou R."/>
            <person name="Klaenhammer T.R."/>
            <person name="Caufield P.W."/>
            <person name="Cui Y."/>
            <person name="Zhang H."/>
            <person name="O'Toole P.W."/>
        </authorList>
    </citation>
    <scope>NUCLEOTIDE SEQUENCE [LARGE SCALE GENOMIC DNA]</scope>
    <source>
        <strain evidence="11 12">DSM 14857</strain>
    </source>
</reference>
<comment type="subcellular location">
    <subcellularLocation>
        <location evidence="1">Cell membrane</location>
        <topology evidence="1">Single-pass membrane protein</topology>
    </subcellularLocation>
    <subcellularLocation>
        <location evidence="2">Cell surface</location>
    </subcellularLocation>
</comment>
<comment type="similarity">
    <text evidence="9">Belongs to the ComGC family.</text>
</comment>
<protein>
    <submittedName>
        <fullName evidence="11">Pilin-like component of the DNA transport membrane platform</fullName>
    </submittedName>
</protein>
<dbReference type="OrthoDB" id="2248894at2"/>
<dbReference type="STRING" id="1423815.FC27_GL001652"/>
<dbReference type="RefSeq" id="WP_010624180.1">
    <property type="nucleotide sequence ID" value="NZ_AZFA01000004.1"/>
</dbReference>
<dbReference type="Proteomes" id="UP000051647">
    <property type="component" value="Unassembled WGS sequence"/>
</dbReference>
<keyword evidence="5 10" id="KW-0812">Transmembrane</keyword>
<dbReference type="SUPFAM" id="SSF54523">
    <property type="entry name" value="Pili subunits"/>
    <property type="match status" value="1"/>
</dbReference>
<dbReference type="InterPro" id="IPR016940">
    <property type="entry name" value="ComGC"/>
</dbReference>
<keyword evidence="7 10" id="KW-0472">Membrane</keyword>
<proteinExistence type="inferred from homology"/>
<evidence type="ECO:0000256" key="1">
    <source>
        <dbReference type="ARBA" id="ARBA00004162"/>
    </source>
</evidence>
<organism evidence="11 12">
    <name type="scientific">Companilactobacillus versmoldensis DSM 14857 = KCTC 3814</name>
    <dbReference type="NCBI Taxonomy" id="1423815"/>
    <lineage>
        <taxon>Bacteria</taxon>
        <taxon>Bacillati</taxon>
        <taxon>Bacillota</taxon>
        <taxon>Bacilli</taxon>
        <taxon>Lactobacillales</taxon>
        <taxon>Lactobacillaceae</taxon>
        <taxon>Companilactobacillus</taxon>
    </lineage>
</organism>
<feature type="transmembrane region" description="Helical" evidence="10">
    <location>
        <begin position="6"/>
        <end position="27"/>
    </location>
</feature>
<dbReference type="Gene3D" id="3.30.700.10">
    <property type="entry name" value="Glycoprotein, Type 4 Pilin"/>
    <property type="match status" value="1"/>
</dbReference>
<comment type="caution">
    <text evidence="11">The sequence shown here is derived from an EMBL/GenBank/DDBJ whole genome shotgun (WGS) entry which is preliminary data.</text>
</comment>
<evidence type="ECO:0000256" key="5">
    <source>
        <dbReference type="ARBA" id="ARBA00022692"/>
    </source>
</evidence>
<evidence type="ECO:0000313" key="12">
    <source>
        <dbReference type="Proteomes" id="UP000051647"/>
    </source>
</evidence>
<evidence type="ECO:0000313" key="11">
    <source>
        <dbReference type="EMBL" id="KRL67627.1"/>
    </source>
</evidence>
<name>A0A0R1SR43_9LACO</name>